<evidence type="ECO:0000313" key="4">
    <source>
        <dbReference type="Proteomes" id="UP000440041"/>
    </source>
</evidence>
<proteinExistence type="predicted"/>
<dbReference type="EMBL" id="WBSO01000003">
    <property type="protein sequence ID" value="KAB8299544.1"/>
    <property type="molecule type" value="Genomic_DNA"/>
</dbReference>
<name>A0A6A2W3U8_9BIFI</name>
<evidence type="ECO:0000256" key="2">
    <source>
        <dbReference type="SAM" id="Phobius"/>
    </source>
</evidence>
<gene>
    <name evidence="3" type="ORF">DSM100238_0578</name>
</gene>
<protein>
    <submittedName>
        <fullName evidence="3">Uncharacterized protein</fullName>
    </submittedName>
</protein>
<keyword evidence="4" id="KW-1185">Reference proteome</keyword>
<feature type="compositionally biased region" description="Basic and acidic residues" evidence="1">
    <location>
        <begin position="89"/>
        <end position="104"/>
    </location>
</feature>
<organism evidence="3 4">
    <name type="scientific">Bifidobacterium apri</name>
    <dbReference type="NCBI Taxonomy" id="1769423"/>
    <lineage>
        <taxon>Bacteria</taxon>
        <taxon>Bacillati</taxon>
        <taxon>Actinomycetota</taxon>
        <taxon>Actinomycetes</taxon>
        <taxon>Bifidobacteriales</taxon>
        <taxon>Bifidobacteriaceae</taxon>
        <taxon>Bifidobacterium</taxon>
    </lineage>
</organism>
<dbReference type="RefSeq" id="WP_152355239.1">
    <property type="nucleotide sequence ID" value="NZ_JBKZAQ010000002.1"/>
</dbReference>
<keyword evidence="2" id="KW-0472">Membrane</keyword>
<dbReference type="OrthoDB" id="3240392at2"/>
<reference evidence="3 4" key="1">
    <citation type="submission" date="2019-09" db="EMBL/GenBank/DDBJ databases">
        <title>Characterization of the phylogenetic diversity of two novel species belonging to the genus Bifidobacterium: Bifidobacterium cebidarum sp. nov. and Bifidobacterium leontopitheci sp. nov.</title>
        <authorList>
            <person name="Lugli G.A."/>
            <person name="Duranti S."/>
            <person name="Milani C."/>
            <person name="Turroni F."/>
            <person name="Ventura M."/>
        </authorList>
    </citation>
    <scope>NUCLEOTIDE SEQUENCE [LARGE SCALE GENOMIC DNA]</scope>
    <source>
        <strain evidence="3 4">DSM 100238</strain>
    </source>
</reference>
<sequence>MRISQPLQPMAPLIALTLGSLSIVSLAQGIVTVPSHINISTIMEIIAGIIGLALTVWVIIAMRTNTSDDDDDNNNDANDADGSFGSNDDFAHDIRSDNTIDVER</sequence>
<dbReference type="Proteomes" id="UP000440041">
    <property type="component" value="Unassembled WGS sequence"/>
</dbReference>
<accession>A0A6A2W3U8</accession>
<keyword evidence="2" id="KW-1133">Transmembrane helix</keyword>
<dbReference type="AlphaFoldDB" id="A0A6A2W3U8"/>
<feature type="region of interest" description="Disordered" evidence="1">
    <location>
        <begin position="65"/>
        <end position="104"/>
    </location>
</feature>
<evidence type="ECO:0000313" key="3">
    <source>
        <dbReference type="EMBL" id="KAB8299544.1"/>
    </source>
</evidence>
<evidence type="ECO:0000256" key="1">
    <source>
        <dbReference type="SAM" id="MobiDB-lite"/>
    </source>
</evidence>
<keyword evidence="2" id="KW-0812">Transmembrane</keyword>
<comment type="caution">
    <text evidence="3">The sequence shown here is derived from an EMBL/GenBank/DDBJ whole genome shotgun (WGS) entry which is preliminary data.</text>
</comment>
<feature type="transmembrane region" description="Helical" evidence="2">
    <location>
        <begin position="39"/>
        <end position="60"/>
    </location>
</feature>